<feature type="signal peptide" evidence="1">
    <location>
        <begin position="1"/>
        <end position="22"/>
    </location>
</feature>
<name>A0A3M7R2Q0_BRAPC</name>
<dbReference type="EMBL" id="REGN01004352">
    <property type="protein sequence ID" value="RNA17880.1"/>
    <property type="molecule type" value="Genomic_DNA"/>
</dbReference>
<feature type="chain" id="PRO_5018144894" description="Secreted protein" evidence="1">
    <location>
        <begin position="23"/>
        <end position="118"/>
    </location>
</feature>
<organism evidence="2 3">
    <name type="scientific">Brachionus plicatilis</name>
    <name type="common">Marine rotifer</name>
    <name type="synonym">Brachionus muelleri</name>
    <dbReference type="NCBI Taxonomy" id="10195"/>
    <lineage>
        <taxon>Eukaryota</taxon>
        <taxon>Metazoa</taxon>
        <taxon>Spiralia</taxon>
        <taxon>Gnathifera</taxon>
        <taxon>Rotifera</taxon>
        <taxon>Eurotatoria</taxon>
        <taxon>Monogononta</taxon>
        <taxon>Pseudotrocha</taxon>
        <taxon>Ploima</taxon>
        <taxon>Brachionidae</taxon>
        <taxon>Brachionus</taxon>
    </lineage>
</organism>
<evidence type="ECO:0008006" key="4">
    <source>
        <dbReference type="Google" id="ProtNLM"/>
    </source>
</evidence>
<protein>
    <recommendedName>
        <fullName evidence="4">Secreted protein</fullName>
    </recommendedName>
</protein>
<evidence type="ECO:0000313" key="2">
    <source>
        <dbReference type="EMBL" id="RNA17880.1"/>
    </source>
</evidence>
<sequence>MLASGRLVWLVRLFCLIRYGWYDTAPFIVRFGAADVGSLHSCQMTSRPESNSSKFKFEKYCNIVQHTICTYFPKLIIHIKTNFQLILDDFFKLTLNMDIDSNYRHINLKIEHITINYS</sequence>
<keyword evidence="1" id="KW-0732">Signal</keyword>
<proteinExistence type="predicted"/>
<comment type="caution">
    <text evidence="2">The sequence shown here is derived from an EMBL/GenBank/DDBJ whole genome shotgun (WGS) entry which is preliminary data.</text>
</comment>
<dbReference type="AlphaFoldDB" id="A0A3M7R2Q0"/>
<keyword evidence="3" id="KW-1185">Reference proteome</keyword>
<evidence type="ECO:0000256" key="1">
    <source>
        <dbReference type="SAM" id="SignalP"/>
    </source>
</evidence>
<reference evidence="2 3" key="1">
    <citation type="journal article" date="2018" name="Sci. Rep.">
        <title>Genomic signatures of local adaptation to the degree of environmental predictability in rotifers.</title>
        <authorList>
            <person name="Franch-Gras L."/>
            <person name="Hahn C."/>
            <person name="Garcia-Roger E.M."/>
            <person name="Carmona M.J."/>
            <person name="Serra M."/>
            <person name="Gomez A."/>
        </authorList>
    </citation>
    <scope>NUCLEOTIDE SEQUENCE [LARGE SCALE GENOMIC DNA]</scope>
    <source>
        <strain evidence="2">HYR1</strain>
    </source>
</reference>
<gene>
    <name evidence="2" type="ORF">BpHYR1_011921</name>
</gene>
<accession>A0A3M7R2Q0</accession>
<evidence type="ECO:0000313" key="3">
    <source>
        <dbReference type="Proteomes" id="UP000276133"/>
    </source>
</evidence>
<dbReference type="Proteomes" id="UP000276133">
    <property type="component" value="Unassembled WGS sequence"/>
</dbReference>